<proteinExistence type="predicted"/>
<dbReference type="Proteomes" id="UP000000305">
    <property type="component" value="Unassembled WGS sequence"/>
</dbReference>
<gene>
    <name evidence="2" type="ORF">DAPPUDRAFT_243987</name>
</gene>
<evidence type="ECO:0000313" key="3">
    <source>
        <dbReference type="Proteomes" id="UP000000305"/>
    </source>
</evidence>
<feature type="compositionally biased region" description="Acidic residues" evidence="1">
    <location>
        <begin position="38"/>
        <end position="49"/>
    </location>
</feature>
<dbReference type="HOGENOM" id="CLU_2851930_0_0_1"/>
<reference evidence="2 3" key="1">
    <citation type="journal article" date="2011" name="Science">
        <title>The ecoresponsive genome of Daphnia pulex.</title>
        <authorList>
            <person name="Colbourne J.K."/>
            <person name="Pfrender M.E."/>
            <person name="Gilbert D."/>
            <person name="Thomas W.K."/>
            <person name="Tucker A."/>
            <person name="Oakley T.H."/>
            <person name="Tokishita S."/>
            <person name="Aerts A."/>
            <person name="Arnold G.J."/>
            <person name="Basu M.K."/>
            <person name="Bauer D.J."/>
            <person name="Caceres C.E."/>
            <person name="Carmel L."/>
            <person name="Casola C."/>
            <person name="Choi J.H."/>
            <person name="Detter J.C."/>
            <person name="Dong Q."/>
            <person name="Dusheyko S."/>
            <person name="Eads B.D."/>
            <person name="Frohlich T."/>
            <person name="Geiler-Samerotte K.A."/>
            <person name="Gerlach D."/>
            <person name="Hatcher P."/>
            <person name="Jogdeo S."/>
            <person name="Krijgsveld J."/>
            <person name="Kriventseva E.V."/>
            <person name="Kultz D."/>
            <person name="Laforsch C."/>
            <person name="Lindquist E."/>
            <person name="Lopez J."/>
            <person name="Manak J.R."/>
            <person name="Muller J."/>
            <person name="Pangilinan J."/>
            <person name="Patwardhan R.P."/>
            <person name="Pitluck S."/>
            <person name="Pritham E.J."/>
            <person name="Rechtsteiner A."/>
            <person name="Rho M."/>
            <person name="Rogozin I.B."/>
            <person name="Sakarya O."/>
            <person name="Salamov A."/>
            <person name="Schaack S."/>
            <person name="Shapiro H."/>
            <person name="Shiga Y."/>
            <person name="Skalitzky C."/>
            <person name="Smith Z."/>
            <person name="Souvorov A."/>
            <person name="Sung W."/>
            <person name="Tang Z."/>
            <person name="Tsuchiya D."/>
            <person name="Tu H."/>
            <person name="Vos H."/>
            <person name="Wang M."/>
            <person name="Wolf Y.I."/>
            <person name="Yamagata H."/>
            <person name="Yamada T."/>
            <person name="Ye Y."/>
            <person name="Shaw J.R."/>
            <person name="Andrews J."/>
            <person name="Crease T.J."/>
            <person name="Tang H."/>
            <person name="Lucas S.M."/>
            <person name="Robertson H.M."/>
            <person name="Bork P."/>
            <person name="Koonin E.V."/>
            <person name="Zdobnov E.M."/>
            <person name="Grigoriev I.V."/>
            <person name="Lynch M."/>
            <person name="Boore J.L."/>
        </authorList>
    </citation>
    <scope>NUCLEOTIDE SEQUENCE [LARGE SCALE GENOMIC DNA]</scope>
</reference>
<dbReference type="EMBL" id="GL732548">
    <property type="protein sequence ID" value="EFX80198.1"/>
    <property type="molecule type" value="Genomic_DNA"/>
</dbReference>
<organism evidence="2 3">
    <name type="scientific">Daphnia pulex</name>
    <name type="common">Water flea</name>
    <dbReference type="NCBI Taxonomy" id="6669"/>
    <lineage>
        <taxon>Eukaryota</taxon>
        <taxon>Metazoa</taxon>
        <taxon>Ecdysozoa</taxon>
        <taxon>Arthropoda</taxon>
        <taxon>Crustacea</taxon>
        <taxon>Branchiopoda</taxon>
        <taxon>Diplostraca</taxon>
        <taxon>Cladocera</taxon>
        <taxon>Anomopoda</taxon>
        <taxon>Daphniidae</taxon>
        <taxon>Daphnia</taxon>
    </lineage>
</organism>
<dbReference type="InParanoid" id="E9GJY5"/>
<evidence type="ECO:0000313" key="2">
    <source>
        <dbReference type="EMBL" id="EFX80198.1"/>
    </source>
</evidence>
<accession>E9GJY5</accession>
<dbReference type="KEGG" id="dpx:DAPPUDRAFT_243987"/>
<name>E9GJY5_DAPPU</name>
<keyword evidence="3" id="KW-1185">Reference proteome</keyword>
<feature type="compositionally biased region" description="Low complexity" evidence="1">
    <location>
        <begin position="27"/>
        <end position="37"/>
    </location>
</feature>
<feature type="compositionally biased region" description="Polar residues" evidence="1">
    <location>
        <begin position="1"/>
        <end position="11"/>
    </location>
</feature>
<evidence type="ECO:0000256" key="1">
    <source>
        <dbReference type="SAM" id="MobiDB-lite"/>
    </source>
</evidence>
<protein>
    <submittedName>
        <fullName evidence="2">Uncharacterized protein</fullName>
    </submittedName>
</protein>
<feature type="region of interest" description="Disordered" evidence="1">
    <location>
        <begin position="1"/>
        <end position="65"/>
    </location>
</feature>
<sequence>MLASSSVQDLTSADEPTKELAEEPPTEENAPNEAQIAGEEESIEEDVEIQDILPTTTKAKKTNHL</sequence>
<dbReference type="AlphaFoldDB" id="E9GJY5"/>